<evidence type="ECO:0000256" key="3">
    <source>
        <dbReference type="ARBA" id="ARBA00022475"/>
    </source>
</evidence>
<evidence type="ECO:0000313" key="12">
    <source>
        <dbReference type="Proteomes" id="UP001172738"/>
    </source>
</evidence>
<dbReference type="RefSeq" id="WP_301129355.1">
    <property type="nucleotide sequence ID" value="NZ_JAUHPV010000007.1"/>
</dbReference>
<keyword evidence="7 9" id="KW-0472">Membrane</keyword>
<comment type="similarity">
    <text evidence="8">Belongs to the TRAP transporter small permease family.</text>
</comment>
<organism evidence="11 12">
    <name type="scientific">Demequina zhanjiangensis</name>
    <dbReference type="NCBI Taxonomy" id="3051659"/>
    <lineage>
        <taxon>Bacteria</taxon>
        <taxon>Bacillati</taxon>
        <taxon>Actinomycetota</taxon>
        <taxon>Actinomycetes</taxon>
        <taxon>Micrococcales</taxon>
        <taxon>Demequinaceae</taxon>
        <taxon>Demequina</taxon>
    </lineage>
</organism>
<evidence type="ECO:0000256" key="4">
    <source>
        <dbReference type="ARBA" id="ARBA00022519"/>
    </source>
</evidence>
<gene>
    <name evidence="11" type="ORF">QQX04_11575</name>
</gene>
<proteinExistence type="inferred from homology"/>
<sequence length="184" mass="19971">MTELPRQRGTSGGIRRLLTVLGVIELTLGSLSLVAILVLVFHQALQRYLPIDQIAWTGEVARFSLVWLTFSVAGWLVTARGHIALEIVDTIPRPQLVRAVQVFALVIVAATGAGLTIEAWALVTTQGIIKSPVLRLPMSWVYMPVLFGAASTTVRAALAAWDVARHGPWIDPSEVDAETEERAA</sequence>
<evidence type="ECO:0000256" key="5">
    <source>
        <dbReference type="ARBA" id="ARBA00022692"/>
    </source>
</evidence>
<evidence type="ECO:0000313" key="11">
    <source>
        <dbReference type="EMBL" id="MDN4473633.1"/>
    </source>
</evidence>
<dbReference type="PANTHER" id="PTHR35011:SF2">
    <property type="entry name" value="2,3-DIKETO-L-GULONATE TRAP TRANSPORTER SMALL PERMEASE PROTEIN YIAM"/>
    <property type="match status" value="1"/>
</dbReference>
<evidence type="ECO:0000259" key="10">
    <source>
        <dbReference type="Pfam" id="PF04290"/>
    </source>
</evidence>
<keyword evidence="12" id="KW-1185">Reference proteome</keyword>
<dbReference type="InterPro" id="IPR007387">
    <property type="entry name" value="TRAP_DctQ"/>
</dbReference>
<dbReference type="PANTHER" id="PTHR35011">
    <property type="entry name" value="2,3-DIKETO-L-GULONATE TRAP TRANSPORTER SMALL PERMEASE PROTEIN YIAM"/>
    <property type="match status" value="1"/>
</dbReference>
<feature type="transmembrane region" description="Helical" evidence="9">
    <location>
        <begin position="60"/>
        <end position="78"/>
    </location>
</feature>
<name>A0ABT8G3B9_9MICO</name>
<keyword evidence="3" id="KW-1003">Cell membrane</keyword>
<accession>A0ABT8G3B9</accession>
<keyword evidence="6 9" id="KW-1133">Transmembrane helix</keyword>
<evidence type="ECO:0000256" key="6">
    <source>
        <dbReference type="ARBA" id="ARBA00022989"/>
    </source>
</evidence>
<protein>
    <submittedName>
        <fullName evidence="11">TRAP transporter small permease subunit</fullName>
    </submittedName>
</protein>
<keyword evidence="5 9" id="KW-0812">Transmembrane</keyword>
<evidence type="ECO:0000256" key="8">
    <source>
        <dbReference type="ARBA" id="ARBA00038436"/>
    </source>
</evidence>
<feature type="transmembrane region" description="Helical" evidence="9">
    <location>
        <begin position="99"/>
        <end position="121"/>
    </location>
</feature>
<evidence type="ECO:0000256" key="1">
    <source>
        <dbReference type="ARBA" id="ARBA00004429"/>
    </source>
</evidence>
<evidence type="ECO:0000256" key="7">
    <source>
        <dbReference type="ARBA" id="ARBA00023136"/>
    </source>
</evidence>
<feature type="transmembrane region" description="Helical" evidence="9">
    <location>
        <begin position="20"/>
        <end position="40"/>
    </location>
</feature>
<dbReference type="Proteomes" id="UP001172738">
    <property type="component" value="Unassembled WGS sequence"/>
</dbReference>
<comment type="caution">
    <text evidence="11">The sequence shown here is derived from an EMBL/GenBank/DDBJ whole genome shotgun (WGS) entry which is preliminary data.</text>
</comment>
<feature type="domain" description="Tripartite ATP-independent periplasmic transporters DctQ component" evidence="10">
    <location>
        <begin position="36"/>
        <end position="165"/>
    </location>
</feature>
<feature type="transmembrane region" description="Helical" evidence="9">
    <location>
        <begin position="141"/>
        <end position="161"/>
    </location>
</feature>
<reference evidence="11" key="1">
    <citation type="submission" date="2023-06" db="EMBL/GenBank/DDBJ databases">
        <title>SYSU T00b26.</title>
        <authorList>
            <person name="Gao L."/>
            <person name="Fang B.-Z."/>
            <person name="Li W.-J."/>
        </authorList>
    </citation>
    <scope>NUCLEOTIDE SEQUENCE</scope>
    <source>
        <strain evidence="11">SYSU T00b26</strain>
    </source>
</reference>
<dbReference type="InterPro" id="IPR055348">
    <property type="entry name" value="DctQ"/>
</dbReference>
<keyword evidence="2" id="KW-0813">Transport</keyword>
<evidence type="ECO:0000256" key="2">
    <source>
        <dbReference type="ARBA" id="ARBA00022448"/>
    </source>
</evidence>
<comment type="subcellular location">
    <subcellularLocation>
        <location evidence="1">Cell inner membrane</location>
        <topology evidence="1">Multi-pass membrane protein</topology>
    </subcellularLocation>
</comment>
<dbReference type="Pfam" id="PF04290">
    <property type="entry name" value="DctQ"/>
    <property type="match status" value="1"/>
</dbReference>
<dbReference type="EMBL" id="JAUHPV010000007">
    <property type="protein sequence ID" value="MDN4473633.1"/>
    <property type="molecule type" value="Genomic_DNA"/>
</dbReference>
<evidence type="ECO:0000256" key="9">
    <source>
        <dbReference type="SAM" id="Phobius"/>
    </source>
</evidence>
<keyword evidence="4" id="KW-0997">Cell inner membrane</keyword>